<gene>
    <name evidence="3" type="ORF">AAE021_15155</name>
</gene>
<reference evidence="3 4" key="1">
    <citation type="submission" date="2024-04" db="EMBL/GenBank/DDBJ databases">
        <title>Arthrobacter sp. from Plains bison fecal sample.</title>
        <authorList>
            <person name="Ruzzini A."/>
        </authorList>
    </citation>
    <scope>NUCLEOTIDE SEQUENCE [LARGE SCALE GENOMIC DNA]</scope>
    <source>
        <strain evidence="3 4">EINP1</strain>
    </source>
</reference>
<name>A0ABZ2ZUM2_9MICC</name>
<dbReference type="EMBL" id="CP151657">
    <property type="protein sequence ID" value="WZP15475.1"/>
    <property type="molecule type" value="Genomic_DNA"/>
</dbReference>
<evidence type="ECO:0000256" key="2">
    <source>
        <dbReference type="SAM" id="Phobius"/>
    </source>
</evidence>
<accession>A0ABZ2ZUM2</accession>
<dbReference type="Proteomes" id="UP001448858">
    <property type="component" value="Chromosome"/>
</dbReference>
<evidence type="ECO:0008006" key="5">
    <source>
        <dbReference type="Google" id="ProtNLM"/>
    </source>
</evidence>
<evidence type="ECO:0000313" key="3">
    <source>
        <dbReference type="EMBL" id="WZP15475.1"/>
    </source>
</evidence>
<evidence type="ECO:0000313" key="4">
    <source>
        <dbReference type="Proteomes" id="UP001448858"/>
    </source>
</evidence>
<keyword evidence="2" id="KW-1133">Transmembrane helix</keyword>
<dbReference type="RefSeq" id="WP_342023135.1">
    <property type="nucleotide sequence ID" value="NZ_CP151657.1"/>
</dbReference>
<organism evidence="3 4">
    <name type="scientific">Arthrobacter citreus</name>
    <dbReference type="NCBI Taxonomy" id="1670"/>
    <lineage>
        <taxon>Bacteria</taxon>
        <taxon>Bacillati</taxon>
        <taxon>Actinomycetota</taxon>
        <taxon>Actinomycetes</taxon>
        <taxon>Micrococcales</taxon>
        <taxon>Micrococcaceae</taxon>
        <taxon>Arthrobacter</taxon>
    </lineage>
</organism>
<keyword evidence="2" id="KW-0812">Transmembrane</keyword>
<feature type="transmembrane region" description="Helical" evidence="2">
    <location>
        <begin position="41"/>
        <end position="60"/>
    </location>
</feature>
<evidence type="ECO:0000256" key="1">
    <source>
        <dbReference type="SAM" id="Coils"/>
    </source>
</evidence>
<protein>
    <recommendedName>
        <fullName evidence="5">DUF4129 domain-containing protein</fullName>
    </recommendedName>
</protein>
<keyword evidence="1" id="KW-0175">Coiled coil</keyword>
<keyword evidence="2" id="KW-0472">Membrane</keyword>
<keyword evidence="4" id="KW-1185">Reference proteome</keyword>
<sequence>MPQVDASAGFLIPALILMAAALALTAMRVDAALERGDGERLFWISFTGLLTALLAVAWAVAGNPGARPWVGLVAVAGAAGAAGWVRVRSRRRREERLRDERGRRIAALERRHDAVLLSWSSYELDDWKALERPGLKDASRPETKSLMQAMKAAAALRPQPAVSDLAEAELDSYEAAVAGLEQAWENAETSAGDGRAA</sequence>
<feature type="transmembrane region" description="Helical" evidence="2">
    <location>
        <begin position="6"/>
        <end position="29"/>
    </location>
</feature>
<feature type="transmembrane region" description="Helical" evidence="2">
    <location>
        <begin position="66"/>
        <end position="87"/>
    </location>
</feature>
<proteinExistence type="predicted"/>
<feature type="coiled-coil region" evidence="1">
    <location>
        <begin position="163"/>
        <end position="190"/>
    </location>
</feature>